<dbReference type="AlphaFoldDB" id="A0A0F9LPF7"/>
<evidence type="ECO:0000313" key="1">
    <source>
        <dbReference type="EMBL" id="KKM89111.1"/>
    </source>
</evidence>
<proteinExistence type="predicted"/>
<feature type="non-terminal residue" evidence="1">
    <location>
        <position position="44"/>
    </location>
</feature>
<organism evidence="1">
    <name type="scientific">marine sediment metagenome</name>
    <dbReference type="NCBI Taxonomy" id="412755"/>
    <lineage>
        <taxon>unclassified sequences</taxon>
        <taxon>metagenomes</taxon>
        <taxon>ecological metagenomes</taxon>
    </lineage>
</organism>
<comment type="caution">
    <text evidence="1">The sequence shown here is derived from an EMBL/GenBank/DDBJ whole genome shotgun (WGS) entry which is preliminary data.</text>
</comment>
<sequence length="44" mass="4920">MLRAGLPFVVALLADVVISYNCDYRSCLFHHPDYLPVTSISQPP</sequence>
<name>A0A0F9LPF7_9ZZZZ</name>
<reference evidence="1" key="1">
    <citation type="journal article" date="2015" name="Nature">
        <title>Complex archaea that bridge the gap between prokaryotes and eukaryotes.</title>
        <authorList>
            <person name="Spang A."/>
            <person name="Saw J.H."/>
            <person name="Jorgensen S.L."/>
            <person name="Zaremba-Niedzwiedzka K."/>
            <person name="Martijn J."/>
            <person name="Lind A.E."/>
            <person name="van Eijk R."/>
            <person name="Schleper C."/>
            <person name="Guy L."/>
            <person name="Ettema T.J."/>
        </authorList>
    </citation>
    <scope>NUCLEOTIDE SEQUENCE</scope>
</reference>
<dbReference type="EMBL" id="LAZR01006869">
    <property type="protein sequence ID" value="KKM89111.1"/>
    <property type="molecule type" value="Genomic_DNA"/>
</dbReference>
<accession>A0A0F9LPF7</accession>
<gene>
    <name evidence="1" type="ORF">LCGC14_1252040</name>
</gene>
<protein>
    <submittedName>
        <fullName evidence="1">Uncharacterized protein</fullName>
    </submittedName>
</protein>